<evidence type="ECO:0000313" key="1">
    <source>
        <dbReference type="Proteomes" id="UP001515500"/>
    </source>
</evidence>
<dbReference type="PANTHER" id="PTHR33116:SF78">
    <property type="entry name" value="OS12G0587133 PROTEIN"/>
    <property type="match status" value="1"/>
</dbReference>
<dbReference type="RefSeq" id="XP_039120942.1">
    <property type="nucleotide sequence ID" value="XM_039265008.1"/>
</dbReference>
<gene>
    <name evidence="2" type="primary">LOC120257548</name>
</gene>
<keyword evidence="1" id="KW-1185">Reference proteome</keyword>
<dbReference type="PANTHER" id="PTHR33116">
    <property type="entry name" value="REVERSE TRANSCRIPTASE ZINC-BINDING DOMAIN-CONTAINING PROTEIN-RELATED-RELATED"/>
    <property type="match status" value="1"/>
</dbReference>
<organism evidence="1 2">
    <name type="scientific">Dioscorea cayennensis subsp. rotundata</name>
    <name type="common">White Guinea yam</name>
    <name type="synonym">Dioscorea rotundata</name>
    <dbReference type="NCBI Taxonomy" id="55577"/>
    <lineage>
        <taxon>Eukaryota</taxon>
        <taxon>Viridiplantae</taxon>
        <taxon>Streptophyta</taxon>
        <taxon>Embryophyta</taxon>
        <taxon>Tracheophyta</taxon>
        <taxon>Spermatophyta</taxon>
        <taxon>Magnoliopsida</taxon>
        <taxon>Liliopsida</taxon>
        <taxon>Dioscoreales</taxon>
        <taxon>Dioscoreaceae</taxon>
        <taxon>Dioscorea</taxon>
    </lineage>
</organism>
<dbReference type="Proteomes" id="UP001515500">
    <property type="component" value="Unplaced"/>
</dbReference>
<reference evidence="2" key="1">
    <citation type="submission" date="2025-08" db="UniProtKB">
        <authorList>
            <consortium name="RefSeq"/>
        </authorList>
    </citation>
    <scope>IDENTIFICATION</scope>
</reference>
<dbReference type="GeneID" id="120257548"/>
<sequence length="172" mass="20233">MSVFKLPAWVIKEIDKIRRDFLWRGPGLGPKGIRLIAWNRITRPKDMAGWGILNLQTFNIALLSKWWWKLSGNPTGGWAKTIHDNYILKDTNGILFHIPPRNKSFFWAGVTPILHSFRSCISKLIKCGSNTSLWFDRWHDGILLKDRWSDLFNELTDPWITIRQFFPTPYQH</sequence>
<name>A0AB40B1I8_DIOCR</name>
<accession>A0AB40B1I8</accession>
<proteinExistence type="predicted"/>
<evidence type="ECO:0000313" key="2">
    <source>
        <dbReference type="RefSeq" id="XP_039120942.1"/>
    </source>
</evidence>
<protein>
    <submittedName>
        <fullName evidence="2">Uncharacterized protein LOC120257548</fullName>
    </submittedName>
</protein>
<dbReference type="AlphaFoldDB" id="A0AB40B1I8"/>